<reference evidence="9 10" key="1">
    <citation type="submission" date="2021-03" db="EMBL/GenBank/DDBJ databases">
        <title>Isolation and description of Capnocytophaga bilenii sp. nov., a novel Capnocytophaga species, isolated from a gingivitis subject.</title>
        <authorList>
            <person name="Antezack A."/>
            <person name="Monnet-Corti V."/>
            <person name="La Scola B."/>
        </authorList>
    </citation>
    <scope>NUCLEOTIDE SEQUENCE [LARGE SCALE GENOMIC DNA]</scope>
    <source>
        <strain evidence="9 10">Marseille-Q4570</strain>
    </source>
</reference>
<dbReference type="PIRSF" id="PIRSF005096">
    <property type="entry name" value="GALM"/>
    <property type="match status" value="1"/>
</dbReference>
<evidence type="ECO:0000256" key="6">
    <source>
        <dbReference type="ARBA" id="ARBA00023235"/>
    </source>
</evidence>
<evidence type="ECO:0000256" key="7">
    <source>
        <dbReference type="ARBA" id="ARBA00023277"/>
    </source>
</evidence>
<dbReference type="InterPro" id="IPR047215">
    <property type="entry name" value="Galactose_mutarotase-like"/>
</dbReference>
<comment type="pathway">
    <text evidence="2 8">Carbohydrate metabolism; hexose metabolism.</text>
</comment>
<dbReference type="InterPro" id="IPR008183">
    <property type="entry name" value="Aldose_1/G6P_1-epimerase"/>
</dbReference>
<keyword evidence="5" id="KW-0106">Calcium</keyword>
<evidence type="ECO:0000256" key="8">
    <source>
        <dbReference type="PIRNR" id="PIRNR005096"/>
    </source>
</evidence>
<evidence type="ECO:0000256" key="4">
    <source>
        <dbReference type="ARBA" id="ARBA00011245"/>
    </source>
</evidence>
<evidence type="ECO:0000256" key="1">
    <source>
        <dbReference type="ARBA" id="ARBA00001913"/>
    </source>
</evidence>
<proteinExistence type="inferred from homology"/>
<comment type="caution">
    <text evidence="9">The sequence shown here is derived from an EMBL/GenBank/DDBJ whole genome shotgun (WGS) entry which is preliminary data.</text>
</comment>
<dbReference type="InterPro" id="IPR011013">
    <property type="entry name" value="Gal_mutarotase_sf_dom"/>
</dbReference>
<organism evidence="9 10">
    <name type="scientific">Capnocytophaga bilenii</name>
    <dbReference type="NCBI Taxonomy" id="2819369"/>
    <lineage>
        <taxon>Bacteria</taxon>
        <taxon>Pseudomonadati</taxon>
        <taxon>Bacteroidota</taxon>
        <taxon>Flavobacteriia</taxon>
        <taxon>Flavobacteriales</taxon>
        <taxon>Flavobacteriaceae</taxon>
        <taxon>Capnocytophaga</taxon>
    </lineage>
</organism>
<protein>
    <recommendedName>
        <fullName evidence="8">Aldose 1-epimerase</fullName>
        <ecNumber evidence="8">5.1.3.3</ecNumber>
    </recommendedName>
</protein>
<dbReference type="CDD" id="cd09019">
    <property type="entry name" value="galactose_mutarotase_like"/>
    <property type="match status" value="1"/>
</dbReference>
<comment type="cofactor">
    <cofactor evidence="1">
        <name>Ca(2+)</name>
        <dbReference type="ChEBI" id="CHEBI:29108"/>
    </cofactor>
</comment>
<dbReference type="EC" id="5.1.3.3" evidence="8"/>
<dbReference type="InterPro" id="IPR014718">
    <property type="entry name" value="GH-type_carb-bd"/>
</dbReference>
<comment type="similarity">
    <text evidence="3 8">Belongs to the aldose epimerase family.</text>
</comment>
<evidence type="ECO:0000313" key="9">
    <source>
        <dbReference type="EMBL" id="MBO1885196.1"/>
    </source>
</evidence>
<dbReference type="RefSeq" id="WP_009416504.1">
    <property type="nucleotide sequence ID" value="NZ_JAGDYP010000016.1"/>
</dbReference>
<dbReference type="PANTHER" id="PTHR10091">
    <property type="entry name" value="ALDOSE-1-EPIMERASE"/>
    <property type="match status" value="1"/>
</dbReference>
<sequence length="356" mass="39041">MITIDKISLGSYQGQEVYQYTLQNSIGFKVSVLNLGGIITQIIVKDKHDMPKNVVLGYKDFETYIGNGAYAGAIVGRTSGRIANATFQIDGETYHLDKNNGENSLHGGVAGLTHQLFQVETLADGITLRYHSPDGEGGYPAAVDFEVTYKITEANTLAITYTATVDARTYINLTHHNYFNLAGDSAVNGDEQLLQIDADKVCELKDGLIPTGNFIDVTHTAFDLRQPKLLKEGIAEGHSQFAITRAYDHPFVLNPHSGLSQKPQVVLHSPHSGITMKAYTTQPVAVIYTGNYLDDVPVFDAFSDEKEKSTANARYAGVAIELQDYPDGINQPAFGTKIVEKGAVYKQESIYKFFNN</sequence>
<evidence type="ECO:0000256" key="5">
    <source>
        <dbReference type="ARBA" id="ARBA00022837"/>
    </source>
</evidence>
<keyword evidence="10" id="KW-1185">Reference proteome</keyword>
<gene>
    <name evidence="9" type="ORF">J4N46_12470</name>
</gene>
<keyword evidence="7 8" id="KW-0119">Carbohydrate metabolism</keyword>
<keyword evidence="6 8" id="KW-0413">Isomerase</keyword>
<dbReference type="EMBL" id="JAGDYP010000016">
    <property type="protein sequence ID" value="MBO1885196.1"/>
    <property type="molecule type" value="Genomic_DNA"/>
</dbReference>
<dbReference type="Gene3D" id="2.70.98.10">
    <property type="match status" value="1"/>
</dbReference>
<evidence type="ECO:0000256" key="3">
    <source>
        <dbReference type="ARBA" id="ARBA00006206"/>
    </source>
</evidence>
<accession>A0ABS3Q0T3</accession>
<dbReference type="InterPro" id="IPR015443">
    <property type="entry name" value="Aldose_1-epimerase"/>
</dbReference>
<dbReference type="Pfam" id="PF01263">
    <property type="entry name" value="Aldose_epim"/>
    <property type="match status" value="1"/>
</dbReference>
<dbReference type="NCBIfam" id="NF008277">
    <property type="entry name" value="PRK11055.1"/>
    <property type="match status" value="1"/>
</dbReference>
<dbReference type="SUPFAM" id="SSF74650">
    <property type="entry name" value="Galactose mutarotase-like"/>
    <property type="match status" value="1"/>
</dbReference>
<evidence type="ECO:0000313" key="10">
    <source>
        <dbReference type="Proteomes" id="UP000681610"/>
    </source>
</evidence>
<comment type="subunit">
    <text evidence="4">Monomer.</text>
</comment>
<comment type="catalytic activity">
    <reaction evidence="8">
        <text>alpha-D-glucose = beta-D-glucose</text>
        <dbReference type="Rhea" id="RHEA:10264"/>
        <dbReference type="ChEBI" id="CHEBI:15903"/>
        <dbReference type="ChEBI" id="CHEBI:17925"/>
        <dbReference type="EC" id="5.1.3.3"/>
    </reaction>
</comment>
<dbReference type="PANTHER" id="PTHR10091:SF0">
    <property type="entry name" value="GALACTOSE MUTAROTASE"/>
    <property type="match status" value="1"/>
</dbReference>
<name>A0ABS3Q0T3_9FLAO</name>
<evidence type="ECO:0000256" key="2">
    <source>
        <dbReference type="ARBA" id="ARBA00005028"/>
    </source>
</evidence>
<dbReference type="Proteomes" id="UP000681610">
    <property type="component" value="Unassembled WGS sequence"/>
</dbReference>